<dbReference type="Proteomes" id="UP000650511">
    <property type="component" value="Unassembled WGS sequence"/>
</dbReference>
<keyword evidence="5 6" id="KW-0804">Transcription</keyword>
<keyword evidence="4 6" id="KW-0238">DNA-binding</keyword>
<evidence type="ECO:0000256" key="7">
    <source>
        <dbReference type="SAM" id="MobiDB-lite"/>
    </source>
</evidence>
<evidence type="ECO:0000256" key="6">
    <source>
        <dbReference type="HAMAP-Rule" id="MF_00693"/>
    </source>
</evidence>
<name>A0A8J3EUJ0_9ACTN</name>
<comment type="caution">
    <text evidence="10">The sequence shown here is derived from an EMBL/GenBank/DDBJ whole genome shotgun (WGS) entry which is preliminary data.</text>
</comment>
<dbReference type="OrthoDB" id="9781053at2"/>
<dbReference type="SUPFAM" id="SSF75625">
    <property type="entry name" value="YebC-like"/>
    <property type="match status" value="1"/>
</dbReference>
<dbReference type="EMBL" id="BMHA01000008">
    <property type="protein sequence ID" value="GGI07301.1"/>
    <property type="molecule type" value="Genomic_DNA"/>
</dbReference>
<feature type="domain" description="TACO1/YebC-like N-terminal" evidence="9">
    <location>
        <begin position="5"/>
        <end position="77"/>
    </location>
</feature>
<reference evidence="10" key="2">
    <citation type="submission" date="2020-09" db="EMBL/GenBank/DDBJ databases">
        <authorList>
            <person name="Sun Q."/>
            <person name="Zhou Y."/>
        </authorList>
    </citation>
    <scope>NUCLEOTIDE SEQUENCE</scope>
    <source>
        <strain evidence="10">CGMCC 1.14988</strain>
    </source>
</reference>
<keyword evidence="3 6" id="KW-0805">Transcription regulation</keyword>
<evidence type="ECO:0000256" key="5">
    <source>
        <dbReference type="ARBA" id="ARBA00023163"/>
    </source>
</evidence>
<dbReference type="NCBIfam" id="TIGR01033">
    <property type="entry name" value="YebC/PmpR family DNA-binding transcriptional regulator"/>
    <property type="match status" value="1"/>
</dbReference>
<feature type="region of interest" description="Disordered" evidence="7">
    <location>
        <begin position="1"/>
        <end position="22"/>
    </location>
</feature>
<dbReference type="HAMAP" id="MF_00693">
    <property type="entry name" value="Transcrip_reg_TACO1"/>
    <property type="match status" value="1"/>
</dbReference>
<dbReference type="GO" id="GO:0006355">
    <property type="term" value="P:regulation of DNA-templated transcription"/>
    <property type="evidence" value="ECO:0007669"/>
    <property type="project" value="UniProtKB-UniRule"/>
</dbReference>
<evidence type="ECO:0000256" key="4">
    <source>
        <dbReference type="ARBA" id="ARBA00023125"/>
    </source>
</evidence>
<dbReference type="FunFam" id="1.10.10.200:FF:000002">
    <property type="entry name" value="Probable transcriptional regulatory protein CLM62_37755"/>
    <property type="match status" value="1"/>
</dbReference>
<proteinExistence type="inferred from homology"/>
<dbReference type="PANTHER" id="PTHR12532">
    <property type="entry name" value="TRANSLATIONAL ACTIVATOR OF CYTOCHROME C OXIDASE 1"/>
    <property type="match status" value="1"/>
</dbReference>
<evidence type="ECO:0000259" key="8">
    <source>
        <dbReference type="Pfam" id="PF01709"/>
    </source>
</evidence>
<dbReference type="RefSeq" id="WP_130649941.1">
    <property type="nucleotide sequence ID" value="NZ_BMHA01000008.1"/>
</dbReference>
<sequence length="252" mass="26801">MAGHSKWANIKHRKAAQDKKRGKTFAKLIRAIESAAREASTADPEQSASLALAVQKAKDADVPKDTIERACKRGSGEDAGAAAYEIAQYEGYAPGGVAVLVDCLTDNRNRTASDVRSAFNKAGGNLAEPGSVSFLFSRRGQVVVEANGHGEDDLMLVGLDAGLEDLDHSGEQYTAWCDPTDVAGLRKAFEDGGFGIVEAGSTMVPASTVPIADASEAKKVLRLLDTLDDNDDVQDVYANFDIPEELIESLEE</sequence>
<organism evidence="10 11">
    <name type="scientific">Egicoccus halophilus</name>
    <dbReference type="NCBI Taxonomy" id="1670830"/>
    <lineage>
        <taxon>Bacteria</taxon>
        <taxon>Bacillati</taxon>
        <taxon>Actinomycetota</taxon>
        <taxon>Nitriliruptoria</taxon>
        <taxon>Egicoccales</taxon>
        <taxon>Egicoccaceae</taxon>
        <taxon>Egicoccus</taxon>
    </lineage>
</organism>
<protein>
    <recommendedName>
        <fullName evidence="6">Probable transcriptional regulatory protein GCM10011354_23400</fullName>
    </recommendedName>
</protein>
<dbReference type="GO" id="GO:0003677">
    <property type="term" value="F:DNA binding"/>
    <property type="evidence" value="ECO:0007669"/>
    <property type="project" value="UniProtKB-UniRule"/>
</dbReference>
<comment type="similarity">
    <text evidence="1 6">Belongs to the TACO1 family.</text>
</comment>
<keyword evidence="11" id="KW-1185">Reference proteome</keyword>
<feature type="domain" description="TACO1/YebC-like second and third" evidence="8">
    <location>
        <begin position="84"/>
        <end position="240"/>
    </location>
</feature>
<accession>A0A8J3EUJ0</accession>
<evidence type="ECO:0000256" key="3">
    <source>
        <dbReference type="ARBA" id="ARBA00023015"/>
    </source>
</evidence>
<evidence type="ECO:0000256" key="1">
    <source>
        <dbReference type="ARBA" id="ARBA00008724"/>
    </source>
</evidence>
<evidence type="ECO:0000313" key="11">
    <source>
        <dbReference type="Proteomes" id="UP000650511"/>
    </source>
</evidence>
<gene>
    <name evidence="10" type="ORF">GCM10011354_23400</name>
</gene>
<feature type="compositionally biased region" description="Basic residues" evidence="7">
    <location>
        <begin position="9"/>
        <end position="22"/>
    </location>
</feature>
<dbReference type="NCBIfam" id="NF001030">
    <property type="entry name" value="PRK00110.1"/>
    <property type="match status" value="1"/>
</dbReference>
<dbReference type="PANTHER" id="PTHR12532:SF6">
    <property type="entry name" value="TRANSCRIPTIONAL REGULATORY PROTEIN YEBC-RELATED"/>
    <property type="match status" value="1"/>
</dbReference>
<comment type="subcellular location">
    <subcellularLocation>
        <location evidence="6">Cytoplasm</location>
    </subcellularLocation>
</comment>
<keyword evidence="2 6" id="KW-0963">Cytoplasm</keyword>
<dbReference type="InterPro" id="IPR002876">
    <property type="entry name" value="Transcrip_reg_TACO1-like"/>
</dbReference>
<dbReference type="AlphaFoldDB" id="A0A8J3EUJ0"/>
<dbReference type="Pfam" id="PF01709">
    <property type="entry name" value="Transcrip_reg"/>
    <property type="match status" value="1"/>
</dbReference>
<dbReference type="NCBIfam" id="NF009044">
    <property type="entry name" value="PRK12378.1"/>
    <property type="match status" value="1"/>
</dbReference>
<dbReference type="InterPro" id="IPR029072">
    <property type="entry name" value="YebC-like"/>
</dbReference>
<evidence type="ECO:0000313" key="10">
    <source>
        <dbReference type="EMBL" id="GGI07301.1"/>
    </source>
</evidence>
<dbReference type="Gene3D" id="3.30.70.980">
    <property type="match status" value="2"/>
</dbReference>
<dbReference type="InterPro" id="IPR026564">
    <property type="entry name" value="Transcrip_reg_TACO1-like_dom3"/>
</dbReference>
<evidence type="ECO:0000256" key="2">
    <source>
        <dbReference type="ARBA" id="ARBA00022490"/>
    </source>
</evidence>
<evidence type="ECO:0000259" key="9">
    <source>
        <dbReference type="Pfam" id="PF20772"/>
    </source>
</evidence>
<dbReference type="Pfam" id="PF20772">
    <property type="entry name" value="TACO1_YebC_N"/>
    <property type="match status" value="1"/>
</dbReference>
<reference evidence="10" key="1">
    <citation type="journal article" date="2014" name="Int. J. Syst. Evol. Microbiol.">
        <title>Complete genome sequence of Corynebacterium casei LMG S-19264T (=DSM 44701T), isolated from a smear-ripened cheese.</title>
        <authorList>
            <consortium name="US DOE Joint Genome Institute (JGI-PGF)"/>
            <person name="Walter F."/>
            <person name="Albersmeier A."/>
            <person name="Kalinowski J."/>
            <person name="Ruckert C."/>
        </authorList>
    </citation>
    <scope>NUCLEOTIDE SEQUENCE</scope>
    <source>
        <strain evidence="10">CGMCC 1.14988</strain>
    </source>
</reference>
<dbReference type="Gene3D" id="1.10.10.200">
    <property type="match status" value="1"/>
</dbReference>
<dbReference type="InterPro" id="IPR049083">
    <property type="entry name" value="TACO1_YebC_N"/>
</dbReference>
<dbReference type="InterPro" id="IPR048300">
    <property type="entry name" value="TACO1_YebC-like_2nd/3rd_dom"/>
</dbReference>
<dbReference type="GO" id="GO:0005829">
    <property type="term" value="C:cytosol"/>
    <property type="evidence" value="ECO:0007669"/>
    <property type="project" value="TreeGrafter"/>
</dbReference>
<dbReference type="InterPro" id="IPR017856">
    <property type="entry name" value="Integrase-like_N"/>
</dbReference>